<name>A0A6J4H667_9PROT</name>
<dbReference type="EMBL" id="CADCTG010000032">
    <property type="protein sequence ID" value="CAA9214964.1"/>
    <property type="molecule type" value="Genomic_DNA"/>
</dbReference>
<accession>A0A6J4H667</accession>
<dbReference type="AlphaFoldDB" id="A0A6J4H667"/>
<proteinExistence type="predicted"/>
<sequence length="51" mass="5808">MREAARTGRCRAAVAAASWNGSYRPFRDDQFQWFRVAESAYDTFAFTAAAR</sequence>
<protein>
    <submittedName>
        <fullName evidence="1">Uncharacterized protein</fullName>
    </submittedName>
</protein>
<reference evidence="1" key="1">
    <citation type="submission" date="2020-02" db="EMBL/GenBank/DDBJ databases">
        <authorList>
            <person name="Meier V. D."/>
        </authorList>
    </citation>
    <scope>NUCLEOTIDE SEQUENCE</scope>
    <source>
        <strain evidence="1">AVDCRST_MAG08</strain>
    </source>
</reference>
<organism evidence="1">
    <name type="scientific">uncultured Acetobacteraceae bacterium</name>
    <dbReference type="NCBI Taxonomy" id="169975"/>
    <lineage>
        <taxon>Bacteria</taxon>
        <taxon>Pseudomonadati</taxon>
        <taxon>Pseudomonadota</taxon>
        <taxon>Alphaproteobacteria</taxon>
        <taxon>Acetobacterales</taxon>
        <taxon>Acetobacteraceae</taxon>
        <taxon>environmental samples</taxon>
    </lineage>
</organism>
<evidence type="ECO:0000313" key="1">
    <source>
        <dbReference type="EMBL" id="CAA9214964.1"/>
    </source>
</evidence>
<gene>
    <name evidence="1" type="ORF">AVDCRST_MAG08-306</name>
</gene>